<organism evidence="2 3">
    <name type="scientific">Allocatelliglobosispora scoriae</name>
    <dbReference type="NCBI Taxonomy" id="643052"/>
    <lineage>
        <taxon>Bacteria</taxon>
        <taxon>Bacillati</taxon>
        <taxon>Actinomycetota</taxon>
        <taxon>Actinomycetes</taxon>
        <taxon>Micromonosporales</taxon>
        <taxon>Micromonosporaceae</taxon>
        <taxon>Allocatelliglobosispora</taxon>
    </lineage>
</organism>
<protein>
    <recommendedName>
        <fullName evidence="4">Pyridoxamine 5'-phosphate oxidase family protein</fullName>
    </recommendedName>
</protein>
<feature type="compositionally biased region" description="Basic residues" evidence="1">
    <location>
        <begin position="157"/>
        <end position="170"/>
    </location>
</feature>
<sequence length="170" mass="17663">MSDVLVEEAAKKAAIAWVGIGDGTAYAVWVMPLEGRLHLVTGPGEQSLPGLAEAAADNATATVTLRGDHGGRVVTYPATITQLRPGSEEWERVAVQLAGKRLNAPGTAEALAARWAEQCLVVSLSPVPGAATAGAALPDASEATAPRPSTATTVTRKPFRLHRVRKPPTE</sequence>
<evidence type="ECO:0000313" key="2">
    <source>
        <dbReference type="EMBL" id="MBB5870497.1"/>
    </source>
</evidence>
<dbReference type="RefSeq" id="WP_184837930.1">
    <property type="nucleotide sequence ID" value="NZ_JACHMN010000002.1"/>
</dbReference>
<keyword evidence="3" id="KW-1185">Reference proteome</keyword>
<reference evidence="2 3" key="1">
    <citation type="submission" date="2020-08" db="EMBL/GenBank/DDBJ databases">
        <title>Sequencing the genomes of 1000 actinobacteria strains.</title>
        <authorList>
            <person name="Klenk H.-P."/>
        </authorList>
    </citation>
    <scope>NUCLEOTIDE SEQUENCE [LARGE SCALE GENOMIC DNA]</scope>
    <source>
        <strain evidence="2 3">DSM 45362</strain>
    </source>
</reference>
<evidence type="ECO:0000256" key="1">
    <source>
        <dbReference type="SAM" id="MobiDB-lite"/>
    </source>
</evidence>
<proteinExistence type="predicted"/>
<evidence type="ECO:0000313" key="3">
    <source>
        <dbReference type="Proteomes" id="UP000587527"/>
    </source>
</evidence>
<gene>
    <name evidence="2" type="ORF">F4553_003876</name>
</gene>
<name>A0A841BN42_9ACTN</name>
<dbReference type="Proteomes" id="UP000587527">
    <property type="component" value="Unassembled WGS sequence"/>
</dbReference>
<feature type="region of interest" description="Disordered" evidence="1">
    <location>
        <begin position="131"/>
        <end position="170"/>
    </location>
</feature>
<accession>A0A841BN42</accession>
<dbReference type="AlphaFoldDB" id="A0A841BN42"/>
<dbReference type="EMBL" id="JACHMN010000002">
    <property type="protein sequence ID" value="MBB5870497.1"/>
    <property type="molecule type" value="Genomic_DNA"/>
</dbReference>
<evidence type="ECO:0008006" key="4">
    <source>
        <dbReference type="Google" id="ProtNLM"/>
    </source>
</evidence>
<comment type="caution">
    <text evidence="2">The sequence shown here is derived from an EMBL/GenBank/DDBJ whole genome shotgun (WGS) entry which is preliminary data.</text>
</comment>